<name>A0ABN1LD50_9ALTE</name>
<dbReference type="RefSeq" id="WP_343856273.1">
    <property type="nucleotide sequence ID" value="NZ_BAAAFD010000001.1"/>
</dbReference>
<evidence type="ECO:0000259" key="2">
    <source>
        <dbReference type="PROSITE" id="PS50887"/>
    </source>
</evidence>
<evidence type="ECO:0000256" key="1">
    <source>
        <dbReference type="SAM" id="Coils"/>
    </source>
</evidence>
<dbReference type="SMART" id="SM00267">
    <property type="entry name" value="GGDEF"/>
    <property type="match status" value="1"/>
</dbReference>
<keyword evidence="1" id="KW-0175">Coiled coil</keyword>
<dbReference type="InterPro" id="IPR000160">
    <property type="entry name" value="GGDEF_dom"/>
</dbReference>
<dbReference type="SUPFAM" id="SSF55073">
    <property type="entry name" value="Nucleotide cyclase"/>
    <property type="match status" value="1"/>
</dbReference>
<dbReference type="CDD" id="cd01949">
    <property type="entry name" value="GGDEF"/>
    <property type="match status" value="1"/>
</dbReference>
<reference evidence="3 4" key="1">
    <citation type="journal article" date="2019" name="Int. J. Syst. Evol. Microbiol.">
        <title>The Global Catalogue of Microorganisms (GCM) 10K type strain sequencing project: providing services to taxonomists for standard genome sequencing and annotation.</title>
        <authorList>
            <consortium name="The Broad Institute Genomics Platform"/>
            <consortium name="The Broad Institute Genome Sequencing Center for Infectious Disease"/>
            <person name="Wu L."/>
            <person name="Ma J."/>
        </authorList>
    </citation>
    <scope>NUCLEOTIDE SEQUENCE [LARGE SCALE GENOMIC DNA]</scope>
    <source>
        <strain evidence="3 4">JCM 15896</strain>
    </source>
</reference>
<organism evidence="3 4">
    <name type="scientific">Aliiglaciecola litoralis</name>
    <dbReference type="NCBI Taxonomy" id="582857"/>
    <lineage>
        <taxon>Bacteria</taxon>
        <taxon>Pseudomonadati</taxon>
        <taxon>Pseudomonadota</taxon>
        <taxon>Gammaproteobacteria</taxon>
        <taxon>Alteromonadales</taxon>
        <taxon>Alteromonadaceae</taxon>
        <taxon>Aliiglaciecola</taxon>
    </lineage>
</organism>
<dbReference type="PANTHER" id="PTHR46663">
    <property type="entry name" value="DIGUANYLATE CYCLASE DGCT-RELATED"/>
    <property type="match status" value="1"/>
</dbReference>
<evidence type="ECO:0000313" key="4">
    <source>
        <dbReference type="Proteomes" id="UP001500359"/>
    </source>
</evidence>
<dbReference type="InterPro" id="IPR043128">
    <property type="entry name" value="Rev_trsase/Diguanyl_cyclase"/>
</dbReference>
<gene>
    <name evidence="3" type="ORF">GCM10009114_05480</name>
</gene>
<dbReference type="PROSITE" id="PS50887">
    <property type="entry name" value="GGDEF"/>
    <property type="match status" value="1"/>
</dbReference>
<dbReference type="Gene3D" id="3.30.70.270">
    <property type="match status" value="1"/>
</dbReference>
<dbReference type="InterPro" id="IPR052163">
    <property type="entry name" value="DGC-Regulatory_Protein"/>
</dbReference>
<dbReference type="NCBIfam" id="TIGR00254">
    <property type="entry name" value="GGDEF"/>
    <property type="match status" value="1"/>
</dbReference>
<proteinExistence type="predicted"/>
<dbReference type="InterPro" id="IPR029787">
    <property type="entry name" value="Nucleotide_cyclase"/>
</dbReference>
<dbReference type="EMBL" id="BAAAFD010000001">
    <property type="protein sequence ID" value="GAA0853224.1"/>
    <property type="molecule type" value="Genomic_DNA"/>
</dbReference>
<sequence>MSLTASSTSELNTVNAIRHILNVEQNLSGIEYLKVLLSNIAKELGFKYVFIGHTNPNRPNTIETDVVYKNGALQPNFDYELMDTPCKKVMSGQRVCVHEDMVFEKFPNDALLQEMGIRSYAGSPTISPRGELLGLLVLADDKPMHNGEQLSPLVEFLAQRITAEYERFKIEHDLHTIIEQRTEALESSNAHLRRTIEELEVTKRELEQRNHTDALTAVHRREWFTELAVAELKIAKRNHYPLALLFIDLDHFKSVNDSYGHVTGDLVLKEAAARISRNIRETDILGRFGGEEFVLLSPFADTESSMYLAERIRNEISNIPIHTSTRDISITVSIGIATLDNDEYELISLMEHADSALYQAKNSGRNTCISYRVQ</sequence>
<dbReference type="Gene3D" id="3.30.450.40">
    <property type="match status" value="1"/>
</dbReference>
<dbReference type="InterPro" id="IPR029016">
    <property type="entry name" value="GAF-like_dom_sf"/>
</dbReference>
<dbReference type="Proteomes" id="UP001500359">
    <property type="component" value="Unassembled WGS sequence"/>
</dbReference>
<accession>A0ABN1LD50</accession>
<dbReference type="SUPFAM" id="SSF55781">
    <property type="entry name" value="GAF domain-like"/>
    <property type="match status" value="1"/>
</dbReference>
<protein>
    <recommendedName>
        <fullName evidence="2">GGDEF domain-containing protein</fullName>
    </recommendedName>
</protein>
<feature type="coiled-coil region" evidence="1">
    <location>
        <begin position="182"/>
        <end position="209"/>
    </location>
</feature>
<feature type="domain" description="GGDEF" evidence="2">
    <location>
        <begin position="240"/>
        <end position="373"/>
    </location>
</feature>
<evidence type="ECO:0000313" key="3">
    <source>
        <dbReference type="EMBL" id="GAA0853224.1"/>
    </source>
</evidence>
<dbReference type="Pfam" id="PF00990">
    <property type="entry name" value="GGDEF"/>
    <property type="match status" value="1"/>
</dbReference>
<dbReference type="Pfam" id="PF01590">
    <property type="entry name" value="GAF"/>
    <property type="match status" value="1"/>
</dbReference>
<comment type="caution">
    <text evidence="3">The sequence shown here is derived from an EMBL/GenBank/DDBJ whole genome shotgun (WGS) entry which is preliminary data.</text>
</comment>
<dbReference type="InterPro" id="IPR003018">
    <property type="entry name" value="GAF"/>
</dbReference>
<keyword evidence="4" id="KW-1185">Reference proteome</keyword>
<dbReference type="PANTHER" id="PTHR46663:SF2">
    <property type="entry name" value="GGDEF DOMAIN-CONTAINING PROTEIN"/>
    <property type="match status" value="1"/>
</dbReference>